<evidence type="ECO:0000256" key="7">
    <source>
        <dbReference type="ARBA" id="ARBA00023215"/>
    </source>
</evidence>
<dbReference type="OrthoDB" id="6041373at2759"/>
<evidence type="ECO:0000256" key="6">
    <source>
        <dbReference type="ARBA" id="ARBA00023157"/>
    </source>
</evidence>
<dbReference type="GO" id="GO:0031012">
    <property type="term" value="C:extracellular matrix"/>
    <property type="evidence" value="ECO:0007669"/>
    <property type="project" value="TreeGrafter"/>
</dbReference>
<dbReference type="InterPro" id="IPR008993">
    <property type="entry name" value="TIMP-like_OB-fold"/>
</dbReference>
<feature type="domain" description="NTR" evidence="11">
    <location>
        <begin position="23"/>
        <end position="165"/>
    </location>
</feature>
<dbReference type="STRING" id="307972.A0A2G8L0A5"/>
<evidence type="ECO:0000256" key="1">
    <source>
        <dbReference type="ARBA" id="ARBA00004613"/>
    </source>
</evidence>
<keyword evidence="10" id="KW-0732">Signal</keyword>
<evidence type="ECO:0000256" key="8">
    <source>
        <dbReference type="PIRSR" id="PIRSR601820-1"/>
    </source>
</evidence>
<evidence type="ECO:0000256" key="3">
    <source>
        <dbReference type="ARBA" id="ARBA00022525"/>
    </source>
</evidence>
<dbReference type="Pfam" id="PF00965">
    <property type="entry name" value="TIMP"/>
    <property type="match status" value="1"/>
</dbReference>
<keyword evidence="3" id="KW-0964">Secreted</keyword>
<dbReference type="InterPro" id="IPR001134">
    <property type="entry name" value="Netrin_domain"/>
</dbReference>
<keyword evidence="4" id="KW-0483">Metalloprotease inhibitor</keyword>
<dbReference type="Gene3D" id="3.90.370.10">
    <property type="entry name" value="Tissue inhibitor of metalloproteinase-1. Chain B, domain 1"/>
    <property type="match status" value="1"/>
</dbReference>
<keyword evidence="5" id="KW-0646">Protease inhibitor</keyword>
<keyword evidence="8" id="KW-0479">Metal-binding</keyword>
<dbReference type="EMBL" id="MRZV01000280">
    <property type="protein sequence ID" value="PIK53590.1"/>
    <property type="molecule type" value="Genomic_DNA"/>
</dbReference>
<reference evidence="12 13" key="1">
    <citation type="journal article" date="2017" name="PLoS Biol.">
        <title>The sea cucumber genome provides insights into morphological evolution and visceral regeneration.</title>
        <authorList>
            <person name="Zhang X."/>
            <person name="Sun L."/>
            <person name="Yuan J."/>
            <person name="Sun Y."/>
            <person name="Gao Y."/>
            <person name="Zhang L."/>
            <person name="Li S."/>
            <person name="Dai H."/>
            <person name="Hamel J.F."/>
            <person name="Liu C."/>
            <person name="Yu Y."/>
            <person name="Liu S."/>
            <person name="Lin W."/>
            <person name="Guo K."/>
            <person name="Jin S."/>
            <person name="Xu P."/>
            <person name="Storey K.B."/>
            <person name="Huan P."/>
            <person name="Zhang T."/>
            <person name="Zhou Y."/>
            <person name="Zhang J."/>
            <person name="Lin C."/>
            <person name="Li X."/>
            <person name="Xing L."/>
            <person name="Huo D."/>
            <person name="Sun M."/>
            <person name="Wang L."/>
            <person name="Mercier A."/>
            <person name="Li F."/>
            <person name="Yang H."/>
            <person name="Xiang J."/>
        </authorList>
    </citation>
    <scope>NUCLEOTIDE SEQUENCE [LARGE SCALE GENOMIC DNA]</scope>
    <source>
        <strain evidence="12">Shaxun</strain>
        <tissue evidence="12">Muscle</tissue>
    </source>
</reference>
<dbReference type="GO" id="GO:0046872">
    <property type="term" value="F:metal ion binding"/>
    <property type="evidence" value="ECO:0007669"/>
    <property type="project" value="UniProtKB-KW"/>
</dbReference>
<feature type="disulfide bond" evidence="9">
    <location>
        <begin position="23"/>
        <end position="100"/>
    </location>
</feature>
<organism evidence="12 13">
    <name type="scientific">Stichopus japonicus</name>
    <name type="common">Sea cucumber</name>
    <dbReference type="NCBI Taxonomy" id="307972"/>
    <lineage>
        <taxon>Eukaryota</taxon>
        <taxon>Metazoa</taxon>
        <taxon>Echinodermata</taxon>
        <taxon>Eleutherozoa</taxon>
        <taxon>Echinozoa</taxon>
        <taxon>Holothuroidea</taxon>
        <taxon>Aspidochirotacea</taxon>
        <taxon>Aspidochirotida</taxon>
        <taxon>Stichopodidae</taxon>
        <taxon>Apostichopus</taxon>
    </lineage>
</organism>
<gene>
    <name evidence="12" type="ORF">BSL78_09508</name>
</gene>
<dbReference type="InterPro" id="IPR027465">
    <property type="entry name" value="TIMP_C"/>
</dbReference>
<evidence type="ECO:0000256" key="4">
    <source>
        <dbReference type="ARBA" id="ARBA00022608"/>
    </source>
</evidence>
<dbReference type="Proteomes" id="UP000230750">
    <property type="component" value="Unassembled WGS sequence"/>
</dbReference>
<keyword evidence="8" id="KW-0862">Zinc</keyword>
<proteinExistence type="inferred from homology"/>
<dbReference type="InterPro" id="IPR001820">
    <property type="entry name" value="TIMP"/>
</dbReference>
<dbReference type="PANTHER" id="PTHR11844:SF33">
    <property type="entry name" value="TISSUE INHIBITOR OF METALLOPROTEINASE"/>
    <property type="match status" value="1"/>
</dbReference>
<keyword evidence="13" id="KW-1185">Reference proteome</keyword>
<comment type="caution">
    <text evidence="12">The sequence shown here is derived from an EMBL/GenBank/DDBJ whole genome shotgun (WGS) entry which is preliminary data.</text>
</comment>
<comment type="subcellular location">
    <subcellularLocation>
        <location evidence="1">Secreted</location>
    </subcellularLocation>
</comment>
<evidence type="ECO:0000259" key="11">
    <source>
        <dbReference type="PROSITE" id="PS50189"/>
    </source>
</evidence>
<evidence type="ECO:0000256" key="5">
    <source>
        <dbReference type="ARBA" id="ARBA00022690"/>
    </source>
</evidence>
<dbReference type="SMART" id="SM00206">
    <property type="entry name" value="NTR"/>
    <property type="match status" value="1"/>
</dbReference>
<dbReference type="Gene3D" id="2.40.50.120">
    <property type="match status" value="1"/>
</dbReference>
<comment type="similarity">
    <text evidence="2">Belongs to the protease inhibitor I35 (TIMP) family.</text>
</comment>
<dbReference type="PANTHER" id="PTHR11844">
    <property type="entry name" value="METALLOPROTEASE INHIBITOR"/>
    <property type="match status" value="1"/>
</dbReference>
<feature type="signal peptide" evidence="10">
    <location>
        <begin position="1"/>
        <end position="20"/>
    </location>
</feature>
<feature type="binding site" evidence="8">
    <location>
        <position position="23"/>
    </location>
    <ligand>
        <name>Zn(2+)</name>
        <dbReference type="ChEBI" id="CHEBI:29105"/>
        <note>ligand shared with metalloproteinase partner</note>
    </ligand>
</feature>
<feature type="chain" id="PRO_5013936755" evidence="10">
    <location>
        <begin position="21"/>
        <end position="272"/>
    </location>
</feature>
<evidence type="ECO:0000256" key="10">
    <source>
        <dbReference type="SAM" id="SignalP"/>
    </source>
</evidence>
<dbReference type="AlphaFoldDB" id="A0A2G8L0A5"/>
<dbReference type="GO" id="GO:0005615">
    <property type="term" value="C:extracellular space"/>
    <property type="evidence" value="ECO:0007669"/>
    <property type="project" value="TreeGrafter"/>
</dbReference>
<evidence type="ECO:0000313" key="13">
    <source>
        <dbReference type="Proteomes" id="UP000230750"/>
    </source>
</evidence>
<evidence type="ECO:0000256" key="2">
    <source>
        <dbReference type="ARBA" id="ARBA00011027"/>
    </source>
</evidence>
<keyword evidence="7" id="KW-0481">Metalloenzyme inhibitor</keyword>
<feature type="disulfide bond" evidence="9">
    <location>
        <begin position="36"/>
        <end position="163"/>
    </location>
</feature>
<feature type="disulfide bond" evidence="9">
    <location>
        <begin position="25"/>
        <end position="139"/>
    </location>
</feature>
<dbReference type="GO" id="GO:0051045">
    <property type="term" value="P:negative regulation of membrane protein ectodomain proteolysis"/>
    <property type="evidence" value="ECO:0007669"/>
    <property type="project" value="TreeGrafter"/>
</dbReference>
<feature type="disulfide bond" evidence="9">
    <location>
        <begin position="165"/>
        <end position="219"/>
    </location>
</feature>
<evidence type="ECO:0000256" key="9">
    <source>
        <dbReference type="PIRSR" id="PIRSR601820-3"/>
    </source>
</evidence>
<evidence type="ECO:0000313" key="12">
    <source>
        <dbReference type="EMBL" id="PIK53590.1"/>
    </source>
</evidence>
<name>A0A2G8L0A5_STIJA</name>
<sequence>MAHTLFLTILLFFVGTTVSGQRCNCNYISHPQTRFCQAHFAFRGSILNAEKAALPGERDRGYLYNQNLRYNVSVYEIFKGEMTYMTEHVVSLFTPTGGICGKPGLLQSQKEDNSENDFLFTGDIAVTSQGYKYLVITNCNWVARWEDLTKEQQEGLNGFYSDCGCEIYPRSEALDLGDTDADNFQVEDCGFNPISASILKVTDCETNFGHCMEVDDQVCSWVLSPTFEECFASRKSRLLLGAAAVTTRKDCNIYTGKQRKKCLLKVMKANRL</sequence>
<dbReference type="SUPFAM" id="SSF50242">
    <property type="entry name" value="TIMP-like"/>
    <property type="match status" value="1"/>
</dbReference>
<dbReference type="PROSITE" id="PS50189">
    <property type="entry name" value="NTR"/>
    <property type="match status" value="1"/>
</dbReference>
<accession>A0A2G8L0A5</accession>
<feature type="disulfide bond" evidence="9">
    <location>
        <begin position="189"/>
        <end position="211"/>
    </location>
</feature>
<dbReference type="GO" id="GO:0002020">
    <property type="term" value="F:protease binding"/>
    <property type="evidence" value="ECO:0007669"/>
    <property type="project" value="TreeGrafter"/>
</dbReference>
<protein>
    <submittedName>
        <fullName evidence="12">Putative metalloproteinase inhibitor 1-like</fullName>
    </submittedName>
</protein>
<dbReference type="GO" id="GO:0008191">
    <property type="term" value="F:metalloendopeptidase inhibitor activity"/>
    <property type="evidence" value="ECO:0007669"/>
    <property type="project" value="InterPro"/>
</dbReference>
<keyword evidence="6 9" id="KW-1015">Disulfide bond</keyword>